<dbReference type="InterPro" id="IPR000834">
    <property type="entry name" value="Peptidase_M14"/>
</dbReference>
<name>A0A0C2H5A5_9BILA</name>
<gene>
    <name evidence="4" type="ORF">ANCDUO_00640</name>
</gene>
<dbReference type="Gene3D" id="3.40.630.10">
    <property type="entry name" value="Zn peptidases"/>
    <property type="match status" value="1"/>
</dbReference>
<comment type="similarity">
    <text evidence="1 2">Belongs to the peptidase M14 family.</text>
</comment>
<comment type="caution">
    <text evidence="2">Lacks conserved residue(s) required for the propagation of feature annotation.</text>
</comment>
<dbReference type="Proteomes" id="UP000054047">
    <property type="component" value="Unassembled WGS sequence"/>
</dbReference>
<accession>A0A0C2H5A5</accession>
<dbReference type="GO" id="GO:0016485">
    <property type="term" value="P:protein processing"/>
    <property type="evidence" value="ECO:0007669"/>
    <property type="project" value="TreeGrafter"/>
</dbReference>
<dbReference type="AlphaFoldDB" id="A0A0C2H5A5"/>
<proteinExistence type="inferred from homology"/>
<evidence type="ECO:0000313" key="5">
    <source>
        <dbReference type="Proteomes" id="UP000054047"/>
    </source>
</evidence>
<dbReference type="GO" id="GO:0006518">
    <property type="term" value="P:peptide metabolic process"/>
    <property type="evidence" value="ECO:0007669"/>
    <property type="project" value="TreeGrafter"/>
</dbReference>
<dbReference type="PROSITE" id="PS52035">
    <property type="entry name" value="PEPTIDASE_M14"/>
    <property type="match status" value="1"/>
</dbReference>
<sequence>MKYVGNMHGNEPIGRELLIRLADYLCDAAIRKDKEVLQLLNSTSIHILPSMNPDGFNLALNTEKVQLRFYTTNLNPLSHFALLKQKCLSMWRTIAALSRRVRYVSEP</sequence>
<evidence type="ECO:0000256" key="1">
    <source>
        <dbReference type="ARBA" id="ARBA00005988"/>
    </source>
</evidence>
<dbReference type="SUPFAM" id="SSF53187">
    <property type="entry name" value="Zn-dependent exopeptidases"/>
    <property type="match status" value="1"/>
</dbReference>
<organism evidence="4 5">
    <name type="scientific">Ancylostoma duodenale</name>
    <dbReference type="NCBI Taxonomy" id="51022"/>
    <lineage>
        <taxon>Eukaryota</taxon>
        <taxon>Metazoa</taxon>
        <taxon>Ecdysozoa</taxon>
        <taxon>Nematoda</taxon>
        <taxon>Chromadorea</taxon>
        <taxon>Rhabditida</taxon>
        <taxon>Rhabditina</taxon>
        <taxon>Rhabditomorpha</taxon>
        <taxon>Strongyloidea</taxon>
        <taxon>Ancylostomatidae</taxon>
        <taxon>Ancylostomatinae</taxon>
        <taxon>Ancylostoma</taxon>
    </lineage>
</organism>
<dbReference type="GO" id="GO:0004181">
    <property type="term" value="F:metallocarboxypeptidase activity"/>
    <property type="evidence" value="ECO:0007669"/>
    <property type="project" value="InterPro"/>
</dbReference>
<dbReference type="EMBL" id="KN726237">
    <property type="protein sequence ID" value="KIH69025.1"/>
    <property type="molecule type" value="Genomic_DNA"/>
</dbReference>
<dbReference type="MEROPS" id="M14.033"/>
<dbReference type="OrthoDB" id="10249045at2759"/>
<evidence type="ECO:0000259" key="3">
    <source>
        <dbReference type="PROSITE" id="PS52035"/>
    </source>
</evidence>
<dbReference type="GO" id="GO:0005615">
    <property type="term" value="C:extracellular space"/>
    <property type="evidence" value="ECO:0007669"/>
    <property type="project" value="TreeGrafter"/>
</dbReference>
<keyword evidence="5" id="KW-1185">Reference proteome</keyword>
<reference evidence="4 5" key="1">
    <citation type="submission" date="2013-12" db="EMBL/GenBank/DDBJ databases">
        <title>Draft genome of the parsitic nematode Ancylostoma duodenale.</title>
        <authorList>
            <person name="Mitreva M."/>
        </authorList>
    </citation>
    <scope>NUCLEOTIDE SEQUENCE [LARGE SCALE GENOMIC DNA]</scope>
    <source>
        <strain evidence="4 5">Zhejiang</strain>
    </source>
</reference>
<dbReference type="PANTHER" id="PTHR11532">
    <property type="entry name" value="PROTEASE M14 CARBOXYPEPTIDASE"/>
    <property type="match status" value="1"/>
</dbReference>
<feature type="domain" description="Peptidase M14" evidence="3">
    <location>
        <begin position="1"/>
        <end position="107"/>
    </location>
</feature>
<protein>
    <recommendedName>
        <fullName evidence="3">Peptidase M14 domain-containing protein</fullName>
    </recommendedName>
</protein>
<evidence type="ECO:0000313" key="4">
    <source>
        <dbReference type="EMBL" id="KIH69025.1"/>
    </source>
</evidence>
<dbReference type="Pfam" id="PF00246">
    <property type="entry name" value="Peptidase_M14"/>
    <property type="match status" value="1"/>
</dbReference>
<dbReference type="InterPro" id="IPR050753">
    <property type="entry name" value="Peptidase_M14_domain"/>
</dbReference>
<dbReference type="PANTHER" id="PTHR11532:SF93">
    <property type="entry name" value="CARBOXYPEPTIDASE E"/>
    <property type="match status" value="1"/>
</dbReference>
<dbReference type="GO" id="GO:0008270">
    <property type="term" value="F:zinc ion binding"/>
    <property type="evidence" value="ECO:0007669"/>
    <property type="project" value="InterPro"/>
</dbReference>
<evidence type="ECO:0000256" key="2">
    <source>
        <dbReference type="PROSITE-ProRule" id="PRU01379"/>
    </source>
</evidence>